<organism evidence="2 3">
    <name type="scientific">Aphanomyces astaci</name>
    <name type="common">Crayfish plague agent</name>
    <dbReference type="NCBI Taxonomy" id="112090"/>
    <lineage>
        <taxon>Eukaryota</taxon>
        <taxon>Sar</taxon>
        <taxon>Stramenopiles</taxon>
        <taxon>Oomycota</taxon>
        <taxon>Saprolegniomycetes</taxon>
        <taxon>Saprolegniales</taxon>
        <taxon>Verrucalvaceae</taxon>
        <taxon>Aphanomyces</taxon>
    </lineage>
</organism>
<protein>
    <recommendedName>
        <fullName evidence="4">Tc1-like transposase DDE domain-containing protein</fullName>
    </recommendedName>
</protein>
<dbReference type="Gene3D" id="3.30.420.10">
    <property type="entry name" value="Ribonuclease H-like superfamily/Ribonuclease H"/>
    <property type="match status" value="1"/>
</dbReference>
<accession>A0A418EX08</accession>
<gene>
    <name evidence="2" type="ORF">DYB37_000819</name>
</gene>
<evidence type="ECO:0008006" key="4">
    <source>
        <dbReference type="Google" id="ProtNLM"/>
    </source>
</evidence>
<dbReference type="Proteomes" id="UP000285430">
    <property type="component" value="Unassembled WGS sequence"/>
</dbReference>
<feature type="compositionally biased region" description="Acidic residues" evidence="1">
    <location>
        <begin position="450"/>
        <end position="470"/>
    </location>
</feature>
<evidence type="ECO:0000313" key="2">
    <source>
        <dbReference type="EMBL" id="RHZ20399.1"/>
    </source>
</evidence>
<dbReference type="PANTHER" id="PTHR33939">
    <property type="entry name" value="PROTEIN CBG22215"/>
    <property type="match status" value="1"/>
</dbReference>
<dbReference type="VEuPathDB" id="FungiDB:H257_01734"/>
<feature type="region of interest" description="Disordered" evidence="1">
    <location>
        <begin position="448"/>
        <end position="470"/>
    </location>
</feature>
<proteinExistence type="predicted"/>
<dbReference type="PANTHER" id="PTHR33939:SF1">
    <property type="entry name" value="DUF4371 DOMAIN-CONTAINING PROTEIN"/>
    <property type="match status" value="1"/>
</dbReference>
<name>A0A418EX08_APHAT</name>
<comment type="caution">
    <text evidence="2">The sequence shown here is derived from an EMBL/GenBank/DDBJ whole genome shotgun (WGS) entry which is preliminary data.</text>
</comment>
<reference evidence="2 3" key="1">
    <citation type="submission" date="2018-08" db="EMBL/GenBank/DDBJ databases">
        <title>Aphanomyces genome sequencing and annotation.</title>
        <authorList>
            <person name="Minardi D."/>
            <person name="Oidtmann B."/>
            <person name="Van Der Giezen M."/>
            <person name="Studholme D.J."/>
        </authorList>
    </citation>
    <scope>NUCLEOTIDE SEQUENCE [LARGE SCALE GENOMIC DNA]</scope>
    <source>
        <strain evidence="2 3">Da</strain>
    </source>
</reference>
<evidence type="ECO:0000256" key="1">
    <source>
        <dbReference type="SAM" id="MobiDB-lite"/>
    </source>
</evidence>
<dbReference type="EMBL" id="QUTH01003294">
    <property type="protein sequence ID" value="RHZ20399.1"/>
    <property type="molecule type" value="Genomic_DNA"/>
</dbReference>
<dbReference type="GO" id="GO:0003676">
    <property type="term" value="F:nucleic acid binding"/>
    <property type="evidence" value="ECO:0007669"/>
    <property type="project" value="InterPro"/>
</dbReference>
<dbReference type="AlphaFoldDB" id="A0A418EX08"/>
<dbReference type="InterPro" id="IPR036397">
    <property type="entry name" value="RNaseH_sf"/>
</dbReference>
<sequence>MPYNMDPAVKACFDFVKNARHRTLTREERLDIVRLHAYFKSDGQKEVAKKVAQALGRSLDVVKDVMREYTYFGTVTAAVPAGNRSNHKNRIPHTAEVIQLVQEFVRDRRATRTRTTAVDVMGFLVEHEIIQVDLNNKTQEESAIRTVQRFLSKQGYKRGSRKGSSTYHLSKKNAIARDVYVQLMHPTNSPASTQAVVYTDESYIHHHYKCHNDSLYDPNDSLDKAPKEKHKGRRYCFIAAILDAPTVDCQLMGLDIFTGGKSTAKEPKDYHGMFNHEYYVTWFGKLLNELDALHVVNAWIVMDNAKYHKGLPSDTPSSRMRKQRLQDECKRFGIAFEQGDFKSVLWQKLSAYIHVHVKPVVVSMAEARGHKVVYTPPHHSDLQPIELVWAIVKGQAGRRYQDISKFHEVKARIQQAFADLTPYKIKGCIKVAQGKLEQLHKHLLQVDALSSDEESSAADSDDESENDNED</sequence>
<evidence type="ECO:0000313" key="3">
    <source>
        <dbReference type="Proteomes" id="UP000285430"/>
    </source>
</evidence>